<dbReference type="EMBL" id="BPMK01000016">
    <property type="protein sequence ID" value="GIZ53343.1"/>
    <property type="molecule type" value="Genomic_DNA"/>
</dbReference>
<comment type="caution">
    <text evidence="2">The sequence shown here is derived from an EMBL/GenBank/DDBJ whole genome shotgun (WGS) entry which is preliminary data.</text>
</comment>
<name>A0ABQ4Q826_9BURK</name>
<keyword evidence="3" id="KW-1185">Reference proteome</keyword>
<evidence type="ECO:0000313" key="3">
    <source>
        <dbReference type="Proteomes" id="UP000887222"/>
    </source>
</evidence>
<proteinExistence type="predicted"/>
<gene>
    <name evidence="2" type="ORF">NCCP691_33570</name>
</gene>
<feature type="region of interest" description="Disordered" evidence="1">
    <location>
        <begin position="1"/>
        <end position="21"/>
    </location>
</feature>
<protein>
    <recommendedName>
        <fullName evidence="4">OTU domain-containing protein</fullName>
    </recommendedName>
</protein>
<dbReference type="Proteomes" id="UP000887222">
    <property type="component" value="Unassembled WGS sequence"/>
</dbReference>
<reference evidence="2 3" key="1">
    <citation type="journal article" date="2022" name="Int. J. Syst. Evol. Microbiol.">
        <title>Noviherbaspirillum aridicola sp. nov., isolated from an arid soil in Pakistan.</title>
        <authorList>
            <person name="Khan I.U."/>
            <person name="Saqib M."/>
            <person name="Amin A."/>
            <person name="Hussain F."/>
            <person name="Li L."/>
            <person name="Liu Y.H."/>
            <person name="Fang B.Z."/>
            <person name="Ahmed I."/>
            <person name="Li W.J."/>
        </authorList>
    </citation>
    <scope>NUCLEOTIDE SEQUENCE [LARGE SCALE GENOMIC DNA]</scope>
    <source>
        <strain evidence="2 3">NCCP-691</strain>
    </source>
</reference>
<evidence type="ECO:0000256" key="1">
    <source>
        <dbReference type="SAM" id="MobiDB-lite"/>
    </source>
</evidence>
<evidence type="ECO:0008006" key="4">
    <source>
        <dbReference type="Google" id="ProtNLM"/>
    </source>
</evidence>
<accession>A0ABQ4Q826</accession>
<sequence>MPEAPAHGRASIHRKSEGRSKRQALLEKFRRLQGKLTSGMPRQPDWGIQHVKVKRKEGMGLPDLTSVAGASVAYAALVGSLELTDAALQQMCRNVEILEDLKGGDDGKALKSAKKAIAEAHKDLMAPSHPDKVWILRALKDYIRIQHPERMGGTYAPSAATRLAASPAPAVSPERDRLLQEFMEALRTVERTDAPPLPQAADTVGDAGESGSMPETQSAAERPDYRRQYVAEPAPSAPIDLRAYGRIPNQGGGDCLFHALSGRNLSADEIVALRGRVAAVRAGLSDTEQAFNAHRLVAGLTQTPGLHAKGMALMQGRHAIPNSVLAKFQAVPGMYAGEDELAQWSMLDENREKRVLVVHGNGPCEMYRSGVRQPVPREDFERHAQTADLILQRSGAHWEQIAPKRIAASSRLLPASRGTDFQLRHARHGTLEIVRREDAGQPHSVGFELR</sequence>
<organism evidence="2 3">
    <name type="scientific">Noviherbaspirillum aridicola</name>
    <dbReference type="NCBI Taxonomy" id="2849687"/>
    <lineage>
        <taxon>Bacteria</taxon>
        <taxon>Pseudomonadati</taxon>
        <taxon>Pseudomonadota</taxon>
        <taxon>Betaproteobacteria</taxon>
        <taxon>Burkholderiales</taxon>
        <taxon>Oxalobacteraceae</taxon>
        <taxon>Noviherbaspirillum</taxon>
    </lineage>
</organism>
<feature type="region of interest" description="Disordered" evidence="1">
    <location>
        <begin position="190"/>
        <end position="224"/>
    </location>
</feature>
<evidence type="ECO:0000313" key="2">
    <source>
        <dbReference type="EMBL" id="GIZ53343.1"/>
    </source>
</evidence>